<evidence type="ECO:0000256" key="7">
    <source>
        <dbReference type="RuleBase" id="RU363107"/>
    </source>
</evidence>
<dbReference type="Proteomes" id="UP001634393">
    <property type="component" value="Unassembled WGS sequence"/>
</dbReference>
<comment type="caution">
    <text evidence="8">The sequence shown here is derived from an EMBL/GenBank/DDBJ whole genome shotgun (WGS) entry which is preliminary data.</text>
</comment>
<dbReference type="PANTHER" id="PTHR19317">
    <property type="entry name" value="PRENYLATED RAB ACCEPTOR 1-RELATED"/>
    <property type="match status" value="1"/>
</dbReference>
<dbReference type="Pfam" id="PF03208">
    <property type="entry name" value="PRA1"/>
    <property type="match status" value="1"/>
</dbReference>
<keyword evidence="7" id="KW-0813">Transport</keyword>
<evidence type="ECO:0000256" key="2">
    <source>
        <dbReference type="ARBA" id="ARBA00004141"/>
    </source>
</evidence>
<evidence type="ECO:0000313" key="9">
    <source>
        <dbReference type="Proteomes" id="UP001634393"/>
    </source>
</evidence>
<protein>
    <recommendedName>
        <fullName evidence="7">PRA1 family protein</fullName>
    </recommendedName>
</protein>
<dbReference type="GO" id="GO:0005783">
    <property type="term" value="C:endoplasmic reticulum"/>
    <property type="evidence" value="ECO:0007669"/>
    <property type="project" value="UniProtKB-ARBA"/>
</dbReference>
<comment type="similarity">
    <text evidence="3 7">Belongs to the PRA1 family.</text>
</comment>
<evidence type="ECO:0000256" key="3">
    <source>
        <dbReference type="ARBA" id="ARBA00006483"/>
    </source>
</evidence>
<evidence type="ECO:0000256" key="1">
    <source>
        <dbReference type="ARBA" id="ARBA00002501"/>
    </source>
</evidence>
<dbReference type="GO" id="GO:0016192">
    <property type="term" value="P:vesicle-mediated transport"/>
    <property type="evidence" value="ECO:0007669"/>
    <property type="project" value="UniProtKB-ARBA"/>
</dbReference>
<feature type="transmembrane region" description="Helical" evidence="7">
    <location>
        <begin position="99"/>
        <end position="119"/>
    </location>
</feature>
<gene>
    <name evidence="8" type="ORF">ACJIZ3_018663</name>
</gene>
<reference evidence="8 9" key="1">
    <citation type="submission" date="2024-12" db="EMBL/GenBank/DDBJ databases">
        <title>The unique morphological basis and parallel evolutionary history of personate flowers in Penstemon.</title>
        <authorList>
            <person name="Depatie T.H."/>
            <person name="Wessinger C.A."/>
        </authorList>
    </citation>
    <scope>NUCLEOTIDE SEQUENCE [LARGE SCALE GENOMIC DNA]</scope>
    <source>
        <strain evidence="8">WTNN_2</strain>
        <tissue evidence="8">Leaf</tissue>
    </source>
</reference>
<sequence>MPINNITSKTHFSYSSAHRPWRLFFQFFSLPLSYRDAMSRIRLNLNHFRYNYALIALTILLCTLVYHPISMIVFLVASIGWFSLYFLRDDPILVFGRIIDDRVVLVGLSLVTVLGLVFTHVGSNVLVGLSIGFVLIGLHAAFRGTEDLFLDEDEAAEGGLISVVR</sequence>
<evidence type="ECO:0000256" key="5">
    <source>
        <dbReference type="ARBA" id="ARBA00022989"/>
    </source>
</evidence>
<keyword evidence="9" id="KW-1185">Reference proteome</keyword>
<name>A0ABD3SZM3_9LAMI</name>
<comment type="subcellular location">
    <subcellularLocation>
        <location evidence="2 7">Membrane</location>
        <topology evidence="2 7">Multi-pass membrane protein</topology>
    </subcellularLocation>
</comment>
<evidence type="ECO:0000256" key="4">
    <source>
        <dbReference type="ARBA" id="ARBA00022692"/>
    </source>
</evidence>
<dbReference type="InterPro" id="IPR004895">
    <property type="entry name" value="Prenylated_rab_accept_PRA1"/>
</dbReference>
<proteinExistence type="inferred from homology"/>
<keyword evidence="6 7" id="KW-0472">Membrane</keyword>
<keyword evidence="5 7" id="KW-1133">Transmembrane helix</keyword>
<feature type="transmembrane region" description="Helical" evidence="7">
    <location>
        <begin position="48"/>
        <end position="66"/>
    </location>
</feature>
<dbReference type="GO" id="GO:0016020">
    <property type="term" value="C:membrane"/>
    <property type="evidence" value="ECO:0007669"/>
    <property type="project" value="UniProtKB-SubCell"/>
</dbReference>
<accession>A0ABD3SZM3</accession>
<evidence type="ECO:0000313" key="8">
    <source>
        <dbReference type="EMBL" id="KAL3829861.1"/>
    </source>
</evidence>
<organism evidence="8 9">
    <name type="scientific">Penstemon smallii</name>
    <dbReference type="NCBI Taxonomy" id="265156"/>
    <lineage>
        <taxon>Eukaryota</taxon>
        <taxon>Viridiplantae</taxon>
        <taxon>Streptophyta</taxon>
        <taxon>Embryophyta</taxon>
        <taxon>Tracheophyta</taxon>
        <taxon>Spermatophyta</taxon>
        <taxon>Magnoliopsida</taxon>
        <taxon>eudicotyledons</taxon>
        <taxon>Gunneridae</taxon>
        <taxon>Pentapetalae</taxon>
        <taxon>asterids</taxon>
        <taxon>lamiids</taxon>
        <taxon>Lamiales</taxon>
        <taxon>Plantaginaceae</taxon>
        <taxon>Cheloneae</taxon>
        <taxon>Penstemon</taxon>
    </lineage>
</organism>
<dbReference type="PANTHER" id="PTHR19317:SF16">
    <property type="entry name" value="PRA1 FAMILY PROTEIN E"/>
    <property type="match status" value="1"/>
</dbReference>
<dbReference type="EMBL" id="JBJXBP010000005">
    <property type="protein sequence ID" value="KAL3829861.1"/>
    <property type="molecule type" value="Genomic_DNA"/>
</dbReference>
<feature type="transmembrane region" description="Helical" evidence="7">
    <location>
        <begin position="125"/>
        <end position="142"/>
    </location>
</feature>
<evidence type="ECO:0000256" key="6">
    <source>
        <dbReference type="ARBA" id="ARBA00023136"/>
    </source>
</evidence>
<comment type="function">
    <text evidence="1 7">May be involved in both secretory and endocytic intracellular trafficking in the endosomal/prevacuolar compartments.</text>
</comment>
<dbReference type="AlphaFoldDB" id="A0ABD3SZM3"/>
<keyword evidence="4 7" id="KW-0812">Transmembrane</keyword>